<proteinExistence type="predicted"/>
<dbReference type="Pfam" id="PF00175">
    <property type="entry name" value="NAD_binding_1"/>
    <property type="match status" value="1"/>
</dbReference>
<dbReference type="InterPro" id="IPR012675">
    <property type="entry name" value="Beta-grasp_dom_sf"/>
</dbReference>
<keyword evidence="9" id="KW-1185">Reference proteome</keyword>
<dbReference type="STRING" id="1274.HX89_01600"/>
<gene>
    <name evidence="8" type="ORF">HX89_01600</name>
</gene>
<protein>
    <submittedName>
        <fullName evidence="8">Ferredoxin</fullName>
    </submittedName>
</protein>
<dbReference type="Gene3D" id="2.40.30.10">
    <property type="entry name" value="Translation factors"/>
    <property type="match status" value="1"/>
</dbReference>
<organism evidence="8 9">
    <name type="scientific">Dermacoccus nishinomiyaensis</name>
    <dbReference type="NCBI Taxonomy" id="1274"/>
    <lineage>
        <taxon>Bacteria</taxon>
        <taxon>Bacillati</taxon>
        <taxon>Actinomycetota</taxon>
        <taxon>Actinomycetes</taxon>
        <taxon>Micrococcales</taxon>
        <taxon>Dermacoccaceae</taxon>
        <taxon>Dermacoccus</taxon>
    </lineage>
</organism>
<evidence type="ECO:0000256" key="4">
    <source>
        <dbReference type="ARBA" id="ARBA00022723"/>
    </source>
</evidence>
<dbReference type="InterPro" id="IPR006058">
    <property type="entry name" value="2Fe2S_fd_BS"/>
</dbReference>
<dbReference type="PROSITE" id="PS51085">
    <property type="entry name" value="2FE2S_FER_2"/>
    <property type="match status" value="1"/>
</dbReference>
<dbReference type="InterPro" id="IPR017927">
    <property type="entry name" value="FAD-bd_FR_type"/>
</dbReference>
<keyword evidence="2" id="KW-0285">Flavoprotein</keyword>
<name>A0A075JF62_9MICO</name>
<dbReference type="KEGG" id="dni:HX89_01600"/>
<evidence type="ECO:0000256" key="2">
    <source>
        <dbReference type="ARBA" id="ARBA00022630"/>
    </source>
</evidence>
<keyword evidence="6" id="KW-0408">Iron</keyword>
<dbReference type="Pfam" id="PF00111">
    <property type="entry name" value="Fer2"/>
    <property type="match status" value="1"/>
</dbReference>
<dbReference type="Gene3D" id="3.40.50.80">
    <property type="entry name" value="Nucleotide-binding domain of ferredoxin-NADP reductase (FNR) module"/>
    <property type="match status" value="1"/>
</dbReference>
<keyword evidence="4" id="KW-0479">Metal-binding</keyword>
<keyword evidence="3" id="KW-0001">2Fe-2S</keyword>
<dbReference type="GO" id="GO:0046872">
    <property type="term" value="F:metal ion binding"/>
    <property type="evidence" value="ECO:0007669"/>
    <property type="project" value="UniProtKB-KW"/>
</dbReference>
<dbReference type="eggNOG" id="COG1018">
    <property type="taxonomic scope" value="Bacteria"/>
</dbReference>
<evidence type="ECO:0000256" key="3">
    <source>
        <dbReference type="ARBA" id="ARBA00022714"/>
    </source>
</evidence>
<dbReference type="AlphaFoldDB" id="A0A075JF62"/>
<dbReference type="GO" id="GO:0016491">
    <property type="term" value="F:oxidoreductase activity"/>
    <property type="evidence" value="ECO:0007669"/>
    <property type="project" value="UniProtKB-KW"/>
</dbReference>
<accession>A0A075JF62</accession>
<evidence type="ECO:0000256" key="6">
    <source>
        <dbReference type="ARBA" id="ARBA00023004"/>
    </source>
</evidence>
<comment type="cofactor">
    <cofactor evidence="1">
        <name>FAD</name>
        <dbReference type="ChEBI" id="CHEBI:57692"/>
    </cofactor>
</comment>
<dbReference type="HOGENOM" id="CLU_003827_17_0_11"/>
<reference evidence="8 9" key="1">
    <citation type="submission" date="2014-07" db="EMBL/GenBank/DDBJ databases">
        <title>Genome Sequencing of Dermacoccus nishinomiyaensis.</title>
        <authorList>
            <person name="Hong K.W."/>
            <person name="Chan K.G."/>
        </authorList>
    </citation>
    <scope>NUCLEOTIDE SEQUENCE [LARGE SCALE GENOMIC DNA]</scope>
    <source>
        <strain evidence="8 9">M25</strain>
    </source>
</reference>
<dbReference type="PANTHER" id="PTHR47354">
    <property type="entry name" value="NADH OXIDOREDUCTASE HCR"/>
    <property type="match status" value="1"/>
</dbReference>
<dbReference type="Proteomes" id="UP000027986">
    <property type="component" value="Chromosome"/>
</dbReference>
<dbReference type="InterPro" id="IPR050415">
    <property type="entry name" value="MRET"/>
</dbReference>
<dbReference type="InterPro" id="IPR001433">
    <property type="entry name" value="OxRdtase_FAD/NAD-bd"/>
</dbReference>
<dbReference type="PROSITE" id="PS51384">
    <property type="entry name" value="FAD_FR"/>
    <property type="match status" value="1"/>
</dbReference>
<evidence type="ECO:0000313" key="9">
    <source>
        <dbReference type="Proteomes" id="UP000027986"/>
    </source>
</evidence>
<dbReference type="OrthoDB" id="502624at2"/>
<dbReference type="SUPFAM" id="SSF54292">
    <property type="entry name" value="2Fe-2S ferredoxin-like"/>
    <property type="match status" value="1"/>
</dbReference>
<keyword evidence="5" id="KW-0560">Oxidoreductase</keyword>
<dbReference type="InterPro" id="IPR039261">
    <property type="entry name" value="FNR_nucleotide-bd"/>
</dbReference>
<dbReference type="SUPFAM" id="SSF52343">
    <property type="entry name" value="Ferredoxin reductase-like, C-terminal NADP-linked domain"/>
    <property type="match status" value="1"/>
</dbReference>
<dbReference type="InterPro" id="IPR036010">
    <property type="entry name" value="2Fe-2S_ferredoxin-like_sf"/>
</dbReference>
<evidence type="ECO:0000256" key="1">
    <source>
        <dbReference type="ARBA" id="ARBA00001974"/>
    </source>
</evidence>
<dbReference type="CDD" id="cd06185">
    <property type="entry name" value="PDR_like"/>
    <property type="match status" value="1"/>
</dbReference>
<dbReference type="PANTHER" id="PTHR47354:SF1">
    <property type="entry name" value="CARNITINE MONOOXYGENASE REDUCTASE SUBUNIT"/>
    <property type="match status" value="1"/>
</dbReference>
<dbReference type="EMBL" id="CP008889">
    <property type="protein sequence ID" value="AIF39887.1"/>
    <property type="molecule type" value="Genomic_DNA"/>
</dbReference>
<keyword evidence="7" id="KW-0411">Iron-sulfur</keyword>
<dbReference type="GeneID" id="41839940"/>
<sequence>MVSESTQPEAKTLLVVDGIDDAADGVRLLTLRAADGADLPEWAPGAHLDLVLGGVSDAELKDAEQGDLPEHDPFDELIRQYSLCGDPADRSRFQVAVLRESESRGGSSYIHETLKVGDELVSYGPRNHFELRKAPTYVFVAGGIGITPILTMVRAAQAQGKNWHLYYLGRSGATMAFRDELASFGDRVTFWPKADKGAFDLAATLDDADAAGPALVYSCGPERLLAAIEDGCKSRANLVAHVERFSPKEIDDSGNTEFDVILEESDMRLTVPADRSIFEVVREAGVSVLGSCLEGICGTCETGVIAGEIDHRDSVLEDDEREEGDIMMICVSRCKGKELTLEL</sequence>
<dbReference type="RefSeq" id="WP_038566511.1">
    <property type="nucleotide sequence ID" value="NZ_CP008889.1"/>
</dbReference>
<evidence type="ECO:0000256" key="7">
    <source>
        <dbReference type="ARBA" id="ARBA00023014"/>
    </source>
</evidence>
<dbReference type="InterPro" id="IPR001041">
    <property type="entry name" value="2Fe-2S_ferredoxin-type"/>
</dbReference>
<dbReference type="SUPFAM" id="SSF63380">
    <property type="entry name" value="Riboflavin synthase domain-like"/>
    <property type="match status" value="1"/>
</dbReference>
<dbReference type="CDD" id="cd00207">
    <property type="entry name" value="fer2"/>
    <property type="match status" value="1"/>
</dbReference>
<dbReference type="InterPro" id="IPR017938">
    <property type="entry name" value="Riboflavin_synthase-like_b-brl"/>
</dbReference>
<evidence type="ECO:0000313" key="8">
    <source>
        <dbReference type="EMBL" id="AIF39887.1"/>
    </source>
</evidence>
<dbReference type="PROSITE" id="PS00197">
    <property type="entry name" value="2FE2S_FER_1"/>
    <property type="match status" value="1"/>
</dbReference>
<evidence type="ECO:0000256" key="5">
    <source>
        <dbReference type="ARBA" id="ARBA00023002"/>
    </source>
</evidence>
<dbReference type="GO" id="GO:0051537">
    <property type="term" value="F:2 iron, 2 sulfur cluster binding"/>
    <property type="evidence" value="ECO:0007669"/>
    <property type="project" value="UniProtKB-KW"/>
</dbReference>
<dbReference type="Gene3D" id="3.10.20.30">
    <property type="match status" value="1"/>
</dbReference>